<reference evidence="3" key="1">
    <citation type="submission" date="2015-09" db="EMBL/GenBank/DDBJ databases">
        <authorList>
            <person name="Daims H."/>
        </authorList>
    </citation>
    <scope>NUCLEOTIDE SEQUENCE [LARGE SCALE GENOMIC DNA]</scope>
</reference>
<evidence type="ECO:0000313" key="3">
    <source>
        <dbReference type="Proteomes" id="UP000066284"/>
    </source>
</evidence>
<proteinExistence type="predicted"/>
<keyword evidence="1" id="KW-1133">Transmembrane helix</keyword>
<dbReference type="STRING" id="1715989.NITINOP_0986"/>
<organism evidence="2 3">
    <name type="scientific">Candidatus Nitrospira inopinata</name>
    <dbReference type="NCBI Taxonomy" id="1715989"/>
    <lineage>
        <taxon>Bacteria</taxon>
        <taxon>Pseudomonadati</taxon>
        <taxon>Nitrospirota</taxon>
        <taxon>Nitrospiria</taxon>
        <taxon>Nitrospirales</taxon>
        <taxon>Nitrospiraceae</taxon>
        <taxon>Nitrospira</taxon>
    </lineage>
</organism>
<dbReference type="EMBL" id="LN885086">
    <property type="protein sequence ID" value="CUQ65961.1"/>
    <property type="molecule type" value="Genomic_DNA"/>
</dbReference>
<dbReference type="AlphaFoldDB" id="A0A0S4KRK9"/>
<evidence type="ECO:0000256" key="1">
    <source>
        <dbReference type="SAM" id="Phobius"/>
    </source>
</evidence>
<dbReference type="Proteomes" id="UP000066284">
    <property type="component" value="Chromosome 1"/>
</dbReference>
<feature type="transmembrane region" description="Helical" evidence="1">
    <location>
        <begin position="6"/>
        <end position="31"/>
    </location>
</feature>
<dbReference type="KEGG" id="nio:NITINOP_0986"/>
<protein>
    <submittedName>
        <fullName evidence="2">Uncharacterized protein</fullName>
    </submittedName>
</protein>
<evidence type="ECO:0000313" key="2">
    <source>
        <dbReference type="EMBL" id="CUQ65961.1"/>
    </source>
</evidence>
<gene>
    <name evidence="2" type="ORF">NITINOP_0986</name>
</gene>
<keyword evidence="1" id="KW-0812">Transmembrane</keyword>
<keyword evidence="3" id="KW-1185">Reference proteome</keyword>
<accession>A0A0S4KRK9</accession>
<keyword evidence="1" id="KW-0472">Membrane</keyword>
<name>A0A0S4KRK9_9BACT</name>
<sequence length="37" mass="3954">MEVHTMVALIVGVLAGSAVLVVMYTALVYTVSHVHNK</sequence>